<dbReference type="Gene3D" id="3.40.50.150">
    <property type="entry name" value="Vaccinia Virus protein VP39"/>
    <property type="match status" value="1"/>
</dbReference>
<feature type="non-terminal residue" evidence="4">
    <location>
        <position position="1"/>
    </location>
</feature>
<evidence type="ECO:0000313" key="4">
    <source>
        <dbReference type="EMBL" id="EQD32280.1"/>
    </source>
</evidence>
<dbReference type="AlphaFoldDB" id="T0ZR25"/>
<keyword evidence="3" id="KW-0949">S-adenosyl-L-methionine</keyword>
<evidence type="ECO:0000256" key="1">
    <source>
        <dbReference type="ARBA" id="ARBA00022603"/>
    </source>
</evidence>
<name>T0ZR25_9ZZZZ</name>
<protein>
    <submittedName>
        <fullName evidence="4">Ubiquinone/menaquinone biosynthesis methyltransferase</fullName>
    </submittedName>
</protein>
<proteinExistence type="predicted"/>
<accession>T0ZR25</accession>
<dbReference type="GO" id="GO:0032259">
    <property type="term" value="P:methylation"/>
    <property type="evidence" value="ECO:0007669"/>
    <property type="project" value="UniProtKB-KW"/>
</dbReference>
<organism evidence="4">
    <name type="scientific">mine drainage metagenome</name>
    <dbReference type="NCBI Taxonomy" id="410659"/>
    <lineage>
        <taxon>unclassified sequences</taxon>
        <taxon>metagenomes</taxon>
        <taxon>ecological metagenomes</taxon>
    </lineage>
</organism>
<reference evidence="4" key="1">
    <citation type="submission" date="2013-08" db="EMBL/GenBank/DDBJ databases">
        <authorList>
            <person name="Mendez C."/>
            <person name="Richter M."/>
            <person name="Ferrer M."/>
            <person name="Sanchez J."/>
        </authorList>
    </citation>
    <scope>NUCLEOTIDE SEQUENCE</scope>
</reference>
<keyword evidence="2 4" id="KW-0808">Transferase</keyword>
<sequence length="111" mass="12337">FLIRNLPRLREGLGEMRRVLRPGGSVLALEVGEPPSAWFSPLFHAYFDRVVPKIGRLFGTEAPYRYLSTSLRSLPPREGVLRMLYELGFVEGSAHLLTGGIVTAFLARVPG</sequence>
<dbReference type="Pfam" id="PF01209">
    <property type="entry name" value="Ubie_methyltran"/>
    <property type="match status" value="1"/>
</dbReference>
<reference evidence="4" key="2">
    <citation type="journal article" date="2014" name="ISME J.">
        <title>Microbial stratification in low pH oxic and suboxic macroscopic growths along an acid mine drainage.</title>
        <authorList>
            <person name="Mendez-Garcia C."/>
            <person name="Mesa V."/>
            <person name="Sprenger R.R."/>
            <person name="Richter M."/>
            <person name="Diez M.S."/>
            <person name="Solano J."/>
            <person name="Bargiela R."/>
            <person name="Golyshina O.V."/>
            <person name="Manteca A."/>
            <person name="Ramos J.L."/>
            <person name="Gallego J.R."/>
            <person name="Llorente I."/>
            <person name="Martins Dos Santos V.A."/>
            <person name="Jensen O.N."/>
            <person name="Pelaez A.I."/>
            <person name="Sanchez J."/>
            <person name="Ferrer M."/>
        </authorList>
    </citation>
    <scope>NUCLEOTIDE SEQUENCE</scope>
</reference>
<dbReference type="InterPro" id="IPR023576">
    <property type="entry name" value="UbiE/COQ5_MeTrFase_CS"/>
</dbReference>
<comment type="caution">
    <text evidence="4">The sequence shown here is derived from an EMBL/GenBank/DDBJ whole genome shotgun (WGS) entry which is preliminary data.</text>
</comment>
<evidence type="ECO:0000256" key="2">
    <source>
        <dbReference type="ARBA" id="ARBA00022679"/>
    </source>
</evidence>
<dbReference type="GO" id="GO:0008168">
    <property type="term" value="F:methyltransferase activity"/>
    <property type="evidence" value="ECO:0007669"/>
    <property type="project" value="UniProtKB-KW"/>
</dbReference>
<dbReference type="SUPFAM" id="SSF53335">
    <property type="entry name" value="S-adenosyl-L-methionine-dependent methyltransferases"/>
    <property type="match status" value="1"/>
</dbReference>
<evidence type="ECO:0000256" key="3">
    <source>
        <dbReference type="ARBA" id="ARBA00022691"/>
    </source>
</evidence>
<keyword evidence="1 4" id="KW-0489">Methyltransferase</keyword>
<gene>
    <name evidence="4" type="ORF">B2A_13638</name>
</gene>
<keyword evidence="4" id="KW-0830">Ubiquinone</keyword>
<dbReference type="PROSITE" id="PS01184">
    <property type="entry name" value="UBIE_2"/>
    <property type="match status" value="1"/>
</dbReference>
<dbReference type="InterPro" id="IPR029063">
    <property type="entry name" value="SAM-dependent_MTases_sf"/>
</dbReference>
<dbReference type="EMBL" id="AUZZ01009874">
    <property type="protein sequence ID" value="EQD32280.1"/>
    <property type="molecule type" value="Genomic_DNA"/>
</dbReference>